<dbReference type="EMBL" id="BMZI01000002">
    <property type="protein sequence ID" value="GHB13767.1"/>
    <property type="molecule type" value="Genomic_DNA"/>
</dbReference>
<keyword evidence="3" id="KW-1185">Reference proteome</keyword>
<dbReference type="PANTHER" id="PTHR35369:SF2">
    <property type="entry name" value="BLR3025 PROTEIN"/>
    <property type="match status" value="1"/>
</dbReference>
<evidence type="ECO:0000313" key="3">
    <source>
        <dbReference type="Proteomes" id="UP000646745"/>
    </source>
</evidence>
<evidence type="ECO:0000256" key="1">
    <source>
        <dbReference type="ARBA" id="ARBA00022763"/>
    </source>
</evidence>
<keyword evidence="1" id="KW-0227">DNA damage</keyword>
<dbReference type="Proteomes" id="UP000646745">
    <property type="component" value="Unassembled WGS sequence"/>
</dbReference>
<dbReference type="CDD" id="cd03468">
    <property type="entry name" value="PolY_like"/>
    <property type="match status" value="1"/>
</dbReference>
<dbReference type="InterPro" id="IPR043502">
    <property type="entry name" value="DNA/RNA_pol_sf"/>
</dbReference>
<dbReference type="InterPro" id="IPR050356">
    <property type="entry name" value="SulA_CellDiv_inhibitor"/>
</dbReference>
<organism evidence="2 3">
    <name type="scientific">Salinicola rhizosphaerae</name>
    <dbReference type="NCBI Taxonomy" id="1443141"/>
    <lineage>
        <taxon>Bacteria</taxon>
        <taxon>Pseudomonadati</taxon>
        <taxon>Pseudomonadota</taxon>
        <taxon>Gammaproteobacteria</taxon>
        <taxon>Oceanospirillales</taxon>
        <taxon>Halomonadaceae</taxon>
        <taxon>Salinicola</taxon>
    </lineage>
</organism>
<evidence type="ECO:0000313" key="2">
    <source>
        <dbReference type="EMBL" id="GHB13767.1"/>
    </source>
</evidence>
<comment type="caution">
    <text evidence="2">The sequence shown here is derived from an EMBL/GenBank/DDBJ whole genome shotgun (WGS) entry which is preliminary data.</text>
</comment>
<dbReference type="SUPFAM" id="SSF56672">
    <property type="entry name" value="DNA/RNA polymerases"/>
    <property type="match status" value="1"/>
</dbReference>
<name>A0ABQ3DW09_9GAMM</name>
<sequence>MRWICLLFPRLALEGALRRRADPEAPFALTDGPPQRQIIRAANAAARTRGVRPGQALGFAEALFMAPLSKAPEAAPGRFRVPVAAPGRFKAPEAAPEKGAGFESSQRLETAAYESALVERWRHRLAAWAYGYSAQVSLHYPHALVFEVASGFSLFGPWPNLEARLRRELDELGFSHRLVIAPNPAAARVLVNAHDGMAVDDAGLESALGALRLERAGLAREEVETLKRSGFRYLGELFALPRSALARRFGASVMRHLGELRGEWPLALDLYRPSTRFSRRFEFDRPVHAVASLAFPLKRLLQELGLFLIGQDAGVERFRLTLELEDRSPQYVDIGLLRVQRDPDTLLTLTRAHLERVRLEGPVMALELGAEQVSDYTPLRRELLDGPARQAQAWTELHQRLVARLGASALKPLIEHREHRPEAAVLAAAGPRAGETLERRRRPGWLVAEPQRCEAEITRLLAGPERIESGWWDGDDVRRDYYLAEWHDGRHAWVWRQPGQPGLYLHGWFG</sequence>
<dbReference type="RefSeq" id="WP_189443545.1">
    <property type="nucleotide sequence ID" value="NZ_BMZI01000002.1"/>
</dbReference>
<reference evidence="3" key="1">
    <citation type="journal article" date="2019" name="Int. J. Syst. Evol. Microbiol.">
        <title>The Global Catalogue of Microorganisms (GCM) 10K type strain sequencing project: providing services to taxonomists for standard genome sequencing and annotation.</title>
        <authorList>
            <consortium name="The Broad Institute Genomics Platform"/>
            <consortium name="The Broad Institute Genome Sequencing Center for Infectious Disease"/>
            <person name="Wu L."/>
            <person name="Ma J."/>
        </authorList>
    </citation>
    <scope>NUCLEOTIDE SEQUENCE [LARGE SCALE GENOMIC DNA]</scope>
    <source>
        <strain evidence="3">KCTC 32998</strain>
    </source>
</reference>
<gene>
    <name evidence="2" type="ORF">GCM10009038_10060</name>
</gene>
<dbReference type="PANTHER" id="PTHR35369">
    <property type="entry name" value="BLR3025 PROTEIN-RELATED"/>
    <property type="match status" value="1"/>
</dbReference>
<proteinExistence type="predicted"/>
<evidence type="ECO:0008006" key="4">
    <source>
        <dbReference type="Google" id="ProtNLM"/>
    </source>
</evidence>
<protein>
    <recommendedName>
        <fullName evidence="4">DNA polymerase Y family protein</fullName>
    </recommendedName>
</protein>
<accession>A0ABQ3DW09</accession>